<comment type="caution">
    <text evidence="1">The sequence shown here is derived from an EMBL/GenBank/DDBJ whole genome shotgun (WGS) entry which is preliminary data.</text>
</comment>
<organism evidence="1 2">
    <name type="scientific">Levilactobacillus acidifarinae DSM 19394 = JCM 15949</name>
    <dbReference type="NCBI Taxonomy" id="1423715"/>
    <lineage>
        <taxon>Bacteria</taxon>
        <taxon>Bacillati</taxon>
        <taxon>Bacillota</taxon>
        <taxon>Bacilli</taxon>
        <taxon>Lactobacillales</taxon>
        <taxon>Lactobacillaceae</taxon>
        <taxon>Levilactobacillus</taxon>
    </lineage>
</organism>
<dbReference type="STRING" id="1423715.FD25_GL000106"/>
<proteinExistence type="predicted"/>
<dbReference type="PATRIC" id="fig|1423715.3.peg.109"/>
<gene>
    <name evidence="1" type="ORF">FD25_GL000106</name>
</gene>
<dbReference type="AlphaFoldDB" id="A0A0R1LIF1"/>
<reference evidence="1 2" key="1">
    <citation type="journal article" date="2015" name="Genome Announc.">
        <title>Expanding the biotechnology potential of lactobacilli through comparative genomics of 213 strains and associated genera.</title>
        <authorList>
            <person name="Sun Z."/>
            <person name="Harris H.M."/>
            <person name="McCann A."/>
            <person name="Guo C."/>
            <person name="Argimon S."/>
            <person name="Zhang W."/>
            <person name="Yang X."/>
            <person name="Jeffery I.B."/>
            <person name="Cooney J.C."/>
            <person name="Kagawa T.F."/>
            <person name="Liu W."/>
            <person name="Song Y."/>
            <person name="Salvetti E."/>
            <person name="Wrobel A."/>
            <person name="Rasinkangas P."/>
            <person name="Parkhill J."/>
            <person name="Rea M.C."/>
            <person name="O'Sullivan O."/>
            <person name="Ritari J."/>
            <person name="Douillard F.P."/>
            <person name="Paul Ross R."/>
            <person name="Yang R."/>
            <person name="Briner A.E."/>
            <person name="Felis G.E."/>
            <person name="de Vos W.M."/>
            <person name="Barrangou R."/>
            <person name="Klaenhammer T.R."/>
            <person name="Caufield P.W."/>
            <person name="Cui Y."/>
            <person name="Zhang H."/>
            <person name="O'Toole P.W."/>
        </authorList>
    </citation>
    <scope>NUCLEOTIDE SEQUENCE [LARGE SCALE GENOMIC DNA]</scope>
    <source>
        <strain evidence="1 2">DSM 19394</strain>
    </source>
</reference>
<name>A0A0R1LIF1_9LACO</name>
<keyword evidence="2" id="KW-1185">Reference proteome</keyword>
<protein>
    <submittedName>
        <fullName evidence="1">Uncharacterized protein</fullName>
    </submittedName>
</protein>
<evidence type="ECO:0000313" key="2">
    <source>
        <dbReference type="Proteomes" id="UP000051955"/>
    </source>
</evidence>
<dbReference type="Proteomes" id="UP000051955">
    <property type="component" value="Unassembled WGS sequence"/>
</dbReference>
<sequence length="55" mass="5906">MAGLMGNANVFNVFVRFGVETWKAIARNGIPIYSKMRCLPVGHGEAANGWLPGDA</sequence>
<dbReference type="EMBL" id="AZDV01000006">
    <property type="protein sequence ID" value="KRK95691.1"/>
    <property type="molecule type" value="Genomic_DNA"/>
</dbReference>
<evidence type="ECO:0000313" key="1">
    <source>
        <dbReference type="EMBL" id="KRK95691.1"/>
    </source>
</evidence>
<accession>A0A0R1LIF1</accession>